<dbReference type="Pfam" id="PF14903">
    <property type="entry name" value="WG_beta_rep"/>
    <property type="match status" value="2"/>
</dbReference>
<dbReference type="InterPro" id="IPR032774">
    <property type="entry name" value="WG_beta_rep"/>
</dbReference>
<evidence type="ECO:0008006" key="3">
    <source>
        <dbReference type="Google" id="ProtNLM"/>
    </source>
</evidence>
<name>A0A2S9J5F5_9SPHI</name>
<evidence type="ECO:0000313" key="2">
    <source>
        <dbReference type="Proteomes" id="UP000239711"/>
    </source>
</evidence>
<accession>A0A2S9J5F5</accession>
<proteinExistence type="predicted"/>
<keyword evidence="2" id="KW-1185">Reference proteome</keyword>
<reference evidence="1 2" key="1">
    <citation type="submission" date="2018-02" db="EMBL/GenBank/DDBJ databases">
        <title>The draft genome of Sphingobacterium sp. 5JN-11.</title>
        <authorList>
            <person name="Liu L."/>
            <person name="Li L."/>
            <person name="Liang L."/>
            <person name="Zhang X."/>
            <person name="Wang T."/>
        </authorList>
    </citation>
    <scope>NUCLEOTIDE SEQUENCE [LARGE SCALE GENOMIC DNA]</scope>
    <source>
        <strain evidence="1 2">5JN-11</strain>
    </source>
</reference>
<evidence type="ECO:0000313" key="1">
    <source>
        <dbReference type="EMBL" id="PRD48012.1"/>
    </source>
</evidence>
<organism evidence="1 2">
    <name type="scientific">Sphingobacterium haloxyli</name>
    <dbReference type="NCBI Taxonomy" id="2100533"/>
    <lineage>
        <taxon>Bacteria</taxon>
        <taxon>Pseudomonadati</taxon>
        <taxon>Bacteroidota</taxon>
        <taxon>Sphingobacteriia</taxon>
        <taxon>Sphingobacteriales</taxon>
        <taxon>Sphingobacteriaceae</taxon>
        <taxon>Sphingobacterium</taxon>
    </lineage>
</organism>
<sequence length="105" mass="12067">MGILDDNFHIICQPEYDHIGPFYDGRAWVIKGQKGGFVNSAFRLVIPIEYDCVEAYALGFTRVEKDGEAFYIDVHGKRIQPSDTEIAERRNAIERRNTGFFEFSS</sequence>
<comment type="caution">
    <text evidence="1">The sequence shown here is derived from an EMBL/GenBank/DDBJ whole genome shotgun (WGS) entry which is preliminary data.</text>
</comment>
<dbReference type="AlphaFoldDB" id="A0A2S9J5F5"/>
<dbReference type="Proteomes" id="UP000239711">
    <property type="component" value="Unassembled WGS sequence"/>
</dbReference>
<protein>
    <recommendedName>
        <fullName evidence="3">WG repeat-containing protein</fullName>
    </recommendedName>
</protein>
<gene>
    <name evidence="1" type="ORF">C5745_08520</name>
</gene>
<dbReference type="EMBL" id="PVBQ01000005">
    <property type="protein sequence ID" value="PRD48012.1"/>
    <property type="molecule type" value="Genomic_DNA"/>
</dbReference>